<evidence type="ECO:0000256" key="1">
    <source>
        <dbReference type="ARBA" id="ARBA00004123"/>
    </source>
</evidence>
<dbReference type="AlphaFoldDB" id="A0A811KJF4"/>
<protein>
    <recommendedName>
        <fullName evidence="3 9">Mediator of RNA polymerase II transcription subunit 15</fullName>
    </recommendedName>
    <alternativeName>
        <fullName evidence="8 9">Mediator complex subunit 15</fullName>
    </alternativeName>
</protein>
<evidence type="ECO:0000256" key="2">
    <source>
        <dbReference type="ARBA" id="ARBA00009807"/>
    </source>
</evidence>
<evidence type="ECO:0000256" key="3">
    <source>
        <dbReference type="ARBA" id="ARBA00019613"/>
    </source>
</evidence>
<dbReference type="Gene3D" id="1.10.246.20">
    <property type="entry name" value="Coactivator CBP, KIX domain"/>
    <property type="match status" value="1"/>
</dbReference>
<proteinExistence type="inferred from homology"/>
<feature type="region of interest" description="Disordered" evidence="10">
    <location>
        <begin position="1"/>
        <end position="53"/>
    </location>
</feature>
<keyword evidence="4 9" id="KW-0805">Transcription regulation</keyword>
<evidence type="ECO:0000259" key="11">
    <source>
        <dbReference type="Pfam" id="PF09606"/>
    </source>
</evidence>
<dbReference type="Pfam" id="PF21539">
    <property type="entry name" value="Med15_C"/>
    <property type="match status" value="1"/>
</dbReference>
<keyword evidence="7 9" id="KW-0539">Nucleus</keyword>
<dbReference type="FunFam" id="1.10.246.20:FF:000006">
    <property type="entry name" value="Mediator of RNA polymerase II transcription subunit 15"/>
    <property type="match status" value="1"/>
</dbReference>
<organism evidence="13 14">
    <name type="scientific">Bursaphelenchus okinawaensis</name>
    <dbReference type="NCBI Taxonomy" id="465554"/>
    <lineage>
        <taxon>Eukaryota</taxon>
        <taxon>Metazoa</taxon>
        <taxon>Ecdysozoa</taxon>
        <taxon>Nematoda</taxon>
        <taxon>Chromadorea</taxon>
        <taxon>Rhabditida</taxon>
        <taxon>Tylenchina</taxon>
        <taxon>Tylenchomorpha</taxon>
        <taxon>Aphelenchoidea</taxon>
        <taxon>Aphelenchoididae</taxon>
        <taxon>Bursaphelenchus</taxon>
    </lineage>
</organism>
<evidence type="ECO:0000256" key="5">
    <source>
        <dbReference type="ARBA" id="ARBA00023159"/>
    </source>
</evidence>
<dbReference type="OrthoDB" id="10055322at2759"/>
<keyword evidence="14" id="KW-1185">Reference proteome</keyword>
<accession>A0A811KJF4</accession>
<feature type="compositionally biased region" description="Polar residues" evidence="10">
    <location>
        <begin position="1"/>
        <end position="13"/>
    </location>
</feature>
<feature type="domain" description="ARC105/Med15 mediator subunit C-terminal" evidence="12">
    <location>
        <begin position="587"/>
        <end position="686"/>
    </location>
</feature>
<dbReference type="Proteomes" id="UP000783686">
    <property type="component" value="Unassembled WGS sequence"/>
</dbReference>
<evidence type="ECO:0000313" key="13">
    <source>
        <dbReference type="EMBL" id="CAD5215478.1"/>
    </source>
</evidence>
<comment type="function">
    <text evidence="9">Component of the Mediator complex, a coactivator involved in the regulated transcription of nearly all RNA polymerase II-dependent genes. Mediator functions as a bridge to convey information from gene-specific regulatory proteins to the basal RNA polymerase II transcription machinery. Mediator is recruited to promoters by direct interactions with regulatory proteins and serves as a scaffold for the assembly of a functional preinitiation complex with RNA polymerase II and the general transcription factors.</text>
</comment>
<evidence type="ECO:0000256" key="10">
    <source>
        <dbReference type="SAM" id="MobiDB-lite"/>
    </source>
</evidence>
<dbReference type="EMBL" id="CAJFDH010000003">
    <property type="protein sequence ID" value="CAD5215478.1"/>
    <property type="molecule type" value="Genomic_DNA"/>
</dbReference>
<keyword evidence="5 9" id="KW-0010">Activator</keyword>
<evidence type="ECO:0000256" key="6">
    <source>
        <dbReference type="ARBA" id="ARBA00023163"/>
    </source>
</evidence>
<comment type="caution">
    <text evidence="13">The sequence shown here is derived from an EMBL/GenBank/DDBJ whole genome shotgun (WGS) entry which is preliminary data.</text>
</comment>
<evidence type="ECO:0000256" key="4">
    <source>
        <dbReference type="ARBA" id="ARBA00023015"/>
    </source>
</evidence>
<evidence type="ECO:0000256" key="8">
    <source>
        <dbReference type="ARBA" id="ARBA00032016"/>
    </source>
</evidence>
<feature type="region of interest" description="Disordered" evidence="10">
    <location>
        <begin position="141"/>
        <end position="194"/>
    </location>
</feature>
<feature type="domain" description="Mediator of RNA polymerase II transcription subunit 15 N-terminal" evidence="11">
    <location>
        <begin position="61"/>
        <end position="130"/>
    </location>
</feature>
<dbReference type="Proteomes" id="UP000614601">
    <property type="component" value="Unassembled WGS sequence"/>
</dbReference>
<name>A0A811KJF4_9BILA</name>
<evidence type="ECO:0000313" key="14">
    <source>
        <dbReference type="Proteomes" id="UP000614601"/>
    </source>
</evidence>
<feature type="compositionally biased region" description="Polar residues" evidence="10">
    <location>
        <begin position="22"/>
        <end position="31"/>
    </location>
</feature>
<keyword evidence="6 9" id="KW-0804">Transcription</keyword>
<dbReference type="GO" id="GO:0006355">
    <property type="term" value="P:regulation of DNA-templated transcription"/>
    <property type="evidence" value="ECO:0007669"/>
    <property type="project" value="InterPro"/>
</dbReference>
<dbReference type="InterPro" id="IPR048386">
    <property type="entry name" value="Med15_C"/>
</dbReference>
<feature type="compositionally biased region" description="Polar residues" evidence="10">
    <location>
        <begin position="141"/>
        <end position="152"/>
    </location>
</feature>
<dbReference type="GO" id="GO:0005634">
    <property type="term" value="C:nucleus"/>
    <property type="evidence" value="ECO:0007669"/>
    <property type="project" value="UniProtKB-SubCell"/>
</dbReference>
<sequence length="710" mass="79466">MNSSEVSNFTNQDFRSDKAPITSLTQATSPSVGDRKRRATDEATPADWKSARPKLEQTMADDDWPSQNFRDHVINRLEPELARNRQNAPNLPVPGDARQVEEYVFQKCVSKDEYMRTIAKVINAINCNSKTVVVPPVVHNGNGQANTTSPGQAGNGIGSKPQVRPQVPPDPRPTHQRGMTLDSQNSRFQTPPLGQPPPVINTSQPVNNMVPPQLSSPITSNMPNKMPPVQNGPPHQYANYGQYNPQRIPNNQYGMPDTGMGYGMPHKGYETIPKVEPNIPMVQSVEQQLMQQQQRMWTPNGPADQLTGRPIYPNQMSQGIMNDYDLPPNIACNFKRPEDARAYVEKIRALSRYTNTIRNMIPYASAESAAKLQFAYDGITFRKYMSPENIKGIENFVQREITHQQPYRDNMNMNDQMMVNQPPMSAYNPFHGIQLAAKPMAAGHAPIQPLHDPTPQCSSVYGQPTQQPIQSGRPSPYPLPHNKMYPNHTMMPQHQQPMSQQPPNSSYQQYQQYNMPPQPMNSHPSQMPANNVPNPMNSTMNIGSYEDPQQMPALDTPNNMVRGYSNMMPQHGDGDTSVAAAMMKLPDQARTEFSNFEHSVMYNKVEPSGDGASLVVVCALKREQVPNLRVVVPRAYPNQLATVERDTLDLDAFYYDDLLNLIHEQINKAPTSVTDILNIWENTVMQYNSQPMGGGGFDDLLTGTNFGDIT</sequence>
<dbReference type="Pfam" id="PF09606">
    <property type="entry name" value="Med15_N"/>
    <property type="match status" value="1"/>
</dbReference>
<evidence type="ECO:0000256" key="7">
    <source>
        <dbReference type="ARBA" id="ARBA00023242"/>
    </source>
</evidence>
<dbReference type="GO" id="GO:0003712">
    <property type="term" value="F:transcription coregulator activity"/>
    <property type="evidence" value="ECO:0007669"/>
    <property type="project" value="InterPro"/>
</dbReference>
<dbReference type="EMBL" id="CAJFCW020000003">
    <property type="protein sequence ID" value="CAG9104156.1"/>
    <property type="molecule type" value="Genomic_DNA"/>
</dbReference>
<evidence type="ECO:0000259" key="12">
    <source>
        <dbReference type="Pfam" id="PF21539"/>
    </source>
</evidence>
<dbReference type="InterPro" id="IPR036529">
    <property type="entry name" value="KIX_dom_sf"/>
</dbReference>
<gene>
    <name evidence="9" type="primary">MED15</name>
    <name evidence="13" type="ORF">BOKJ2_LOCUS6113</name>
</gene>
<evidence type="ECO:0000256" key="9">
    <source>
        <dbReference type="RuleBase" id="RU364148"/>
    </source>
</evidence>
<reference evidence="13" key="1">
    <citation type="submission" date="2020-09" db="EMBL/GenBank/DDBJ databases">
        <authorList>
            <person name="Kikuchi T."/>
        </authorList>
    </citation>
    <scope>NUCLEOTIDE SEQUENCE</scope>
    <source>
        <strain evidence="13">SH1</strain>
    </source>
</reference>
<comment type="subunit">
    <text evidence="9">Component of the Mediator complex.</text>
</comment>
<dbReference type="InterPro" id="IPR019087">
    <property type="entry name" value="Med15_N"/>
</dbReference>
<comment type="subcellular location">
    <subcellularLocation>
        <location evidence="1 9">Nucleus</location>
    </subcellularLocation>
</comment>
<comment type="similarity">
    <text evidence="2 9">Belongs to the Mediator complex subunit 15 family.</text>
</comment>